<comment type="caution">
    <text evidence="1">The sequence shown here is derived from an EMBL/GenBank/DDBJ whole genome shotgun (WGS) entry which is preliminary data.</text>
</comment>
<dbReference type="AlphaFoldDB" id="A0A1V3WV21"/>
<evidence type="ECO:0000313" key="1">
    <source>
        <dbReference type="EMBL" id="OOK70780.1"/>
    </source>
</evidence>
<dbReference type="Proteomes" id="UP000189229">
    <property type="component" value="Unassembled WGS sequence"/>
</dbReference>
<organism evidence="1 2">
    <name type="scientific">Mycobacterium kansasii</name>
    <dbReference type="NCBI Taxonomy" id="1768"/>
    <lineage>
        <taxon>Bacteria</taxon>
        <taxon>Bacillati</taxon>
        <taxon>Actinomycetota</taxon>
        <taxon>Actinomycetes</taxon>
        <taxon>Mycobacteriales</taxon>
        <taxon>Mycobacteriaceae</taxon>
        <taxon>Mycobacterium</taxon>
    </lineage>
</organism>
<sequence length="42" mass="4706">MWPGQIHVFQLTAPLVPEANRSLRQIGHYIREITGQSSASSE</sequence>
<reference evidence="1 2" key="1">
    <citation type="submission" date="2017-02" db="EMBL/GenBank/DDBJ databases">
        <title>Complete genome sequences of Mycobacterium kansasii strains isolated from rhesus macaques.</title>
        <authorList>
            <person name="Panda A."/>
            <person name="Nagaraj S."/>
            <person name="Zhao X."/>
            <person name="Tettelin H."/>
            <person name="Detolla L.J."/>
        </authorList>
    </citation>
    <scope>NUCLEOTIDE SEQUENCE [LARGE SCALE GENOMIC DNA]</scope>
    <source>
        <strain evidence="1 2">11-3813</strain>
    </source>
</reference>
<proteinExistence type="predicted"/>
<dbReference type="EMBL" id="MVBM01000006">
    <property type="protein sequence ID" value="OOK70780.1"/>
    <property type="molecule type" value="Genomic_DNA"/>
</dbReference>
<protein>
    <submittedName>
        <fullName evidence="1">LipU domain protein</fullName>
    </submittedName>
</protein>
<accession>A0A1V3WV21</accession>
<evidence type="ECO:0000313" key="2">
    <source>
        <dbReference type="Proteomes" id="UP000189229"/>
    </source>
</evidence>
<name>A0A1V3WV21_MYCKA</name>
<gene>
    <name evidence="1" type="ORF">BZL30_6565</name>
</gene>